<keyword evidence="4" id="KW-0411">Iron-sulfur</keyword>
<keyword evidence="2" id="KW-0479">Metal-binding</keyword>
<dbReference type="PANTHER" id="PTHR43177:SF3">
    <property type="entry name" value="PROTEIN NRFC HOMOLOG"/>
    <property type="match status" value="1"/>
</dbReference>
<dbReference type="InterPro" id="IPR017900">
    <property type="entry name" value="4Fe4S_Fe_S_CS"/>
</dbReference>
<gene>
    <name evidence="6" type="ORF">HYG87_06520</name>
</gene>
<dbReference type="RefSeq" id="WP_211532392.1">
    <property type="nucleotide sequence ID" value="NZ_CP058560.1"/>
</dbReference>
<dbReference type="PROSITE" id="PS00198">
    <property type="entry name" value="4FE4S_FER_1"/>
    <property type="match status" value="1"/>
</dbReference>
<dbReference type="OrthoDB" id="2837at2157"/>
<keyword evidence="7" id="KW-1185">Reference proteome</keyword>
<evidence type="ECO:0000256" key="3">
    <source>
        <dbReference type="ARBA" id="ARBA00023004"/>
    </source>
</evidence>
<dbReference type="Gene3D" id="3.30.70.20">
    <property type="match status" value="2"/>
</dbReference>
<name>A0A8T8K5Z2_9EURY</name>
<evidence type="ECO:0000313" key="6">
    <source>
        <dbReference type="EMBL" id="QUH23437.1"/>
    </source>
</evidence>
<dbReference type="KEGG" id="meme:HYG87_06520"/>
<dbReference type="Proteomes" id="UP000681041">
    <property type="component" value="Chromosome"/>
</dbReference>
<dbReference type="Pfam" id="PF13247">
    <property type="entry name" value="Fer4_11"/>
    <property type="match status" value="1"/>
</dbReference>
<dbReference type="GO" id="GO:0016491">
    <property type="term" value="F:oxidoreductase activity"/>
    <property type="evidence" value="ECO:0007669"/>
    <property type="project" value="UniProtKB-ARBA"/>
</dbReference>
<dbReference type="SUPFAM" id="SSF54862">
    <property type="entry name" value="4Fe-4S ferredoxins"/>
    <property type="match status" value="1"/>
</dbReference>
<dbReference type="InterPro" id="IPR017896">
    <property type="entry name" value="4Fe4S_Fe-S-bd"/>
</dbReference>
<evidence type="ECO:0000256" key="2">
    <source>
        <dbReference type="ARBA" id="ARBA00022723"/>
    </source>
</evidence>
<accession>A0A8T8K5Z2</accession>
<evidence type="ECO:0000256" key="4">
    <source>
        <dbReference type="ARBA" id="ARBA00023014"/>
    </source>
</evidence>
<dbReference type="InterPro" id="IPR050954">
    <property type="entry name" value="ET_IronSulfur_Cluster-Binding"/>
</dbReference>
<keyword evidence="1" id="KW-0004">4Fe-4S</keyword>
<sequence>MNPHIDLLDPLKCSKCNICSVRCADTHGQSRIKKVDSVPHICIQCEDAPCEQACNVGAIYLQDGIAIVDQDKCVGCKKCIDACPHKSLYVEDLIARKCTLCLDADVLIPACVEACPNKALVINCDEVEGMEKE</sequence>
<protein>
    <submittedName>
        <fullName evidence="6">4Fe-4S binding protein</fullName>
    </submittedName>
</protein>
<organism evidence="6 7">
    <name type="scientific">Methanobacterium alkalithermotolerans</name>
    <dbReference type="NCBI Taxonomy" id="2731220"/>
    <lineage>
        <taxon>Archaea</taxon>
        <taxon>Methanobacteriati</taxon>
        <taxon>Methanobacteriota</taxon>
        <taxon>Methanomada group</taxon>
        <taxon>Methanobacteria</taxon>
        <taxon>Methanobacteriales</taxon>
        <taxon>Methanobacteriaceae</taxon>
        <taxon>Methanobacterium</taxon>
    </lineage>
</organism>
<feature type="domain" description="4Fe-4S ferredoxin-type" evidence="5">
    <location>
        <begin position="64"/>
        <end position="93"/>
    </location>
</feature>
<keyword evidence="3" id="KW-0408">Iron</keyword>
<dbReference type="CDD" id="cd04410">
    <property type="entry name" value="DMSOR_beta-like"/>
    <property type="match status" value="1"/>
</dbReference>
<evidence type="ECO:0000256" key="1">
    <source>
        <dbReference type="ARBA" id="ARBA00022485"/>
    </source>
</evidence>
<evidence type="ECO:0000259" key="5">
    <source>
        <dbReference type="PROSITE" id="PS51379"/>
    </source>
</evidence>
<reference evidence="6" key="1">
    <citation type="submission" date="2020-07" db="EMBL/GenBank/DDBJ databases">
        <title>Methanobacterium. sp. MethCan genome.</title>
        <authorList>
            <person name="Postec A."/>
            <person name="Quemeneur M."/>
        </authorList>
    </citation>
    <scope>NUCLEOTIDE SEQUENCE</scope>
    <source>
        <strain evidence="6">MethCAN</strain>
    </source>
</reference>
<evidence type="ECO:0000313" key="7">
    <source>
        <dbReference type="Proteomes" id="UP000681041"/>
    </source>
</evidence>
<dbReference type="EMBL" id="CP058560">
    <property type="protein sequence ID" value="QUH23437.1"/>
    <property type="molecule type" value="Genomic_DNA"/>
</dbReference>
<dbReference type="GO" id="GO:0051539">
    <property type="term" value="F:4 iron, 4 sulfur cluster binding"/>
    <property type="evidence" value="ECO:0007669"/>
    <property type="project" value="UniProtKB-KW"/>
</dbReference>
<dbReference type="GeneID" id="64820402"/>
<dbReference type="AlphaFoldDB" id="A0A8T8K5Z2"/>
<dbReference type="PANTHER" id="PTHR43177">
    <property type="entry name" value="PROTEIN NRFC"/>
    <property type="match status" value="1"/>
</dbReference>
<dbReference type="PROSITE" id="PS51379">
    <property type="entry name" value="4FE4S_FER_2"/>
    <property type="match status" value="1"/>
</dbReference>
<proteinExistence type="predicted"/>
<dbReference type="GO" id="GO:0046872">
    <property type="term" value="F:metal ion binding"/>
    <property type="evidence" value="ECO:0007669"/>
    <property type="project" value="UniProtKB-KW"/>
</dbReference>